<reference evidence="2" key="1">
    <citation type="submission" date="2016-08" db="EMBL/GenBank/DDBJ databases">
        <title>Discovery of first anaerobic lithoheterotrophic haloarchae widely represented in hypersaline habitats.</title>
        <authorList>
            <person name="Sorokin D.Y."/>
            <person name="Kublanov I.V."/>
            <person name="Roman P."/>
            <person name="Sinninghe Damste J.S."/>
            <person name="Golyshin P.N."/>
            <person name="Rojo D."/>
            <person name="Ciordia S."/>
            <person name="Mena Md.C."/>
            <person name="Ferrer M."/>
            <person name="Smedile F."/>
            <person name="Messina E."/>
            <person name="La Cono V."/>
            <person name="Yakimov M.M."/>
        </authorList>
    </citation>
    <scope>NUCLEOTIDE SEQUENCE [LARGE SCALE GENOMIC DNA]</scope>
    <source>
        <strain evidence="2">HSR6</strain>
    </source>
</reference>
<evidence type="ECO:0000313" key="2">
    <source>
        <dbReference type="Proteomes" id="UP000186165"/>
    </source>
</evidence>
<gene>
    <name evidence="1" type="ORF">HSR6_0814</name>
</gene>
<dbReference type="EMBL" id="CP016804">
    <property type="protein sequence ID" value="APE95269.1"/>
    <property type="molecule type" value="Genomic_DNA"/>
</dbReference>
<protein>
    <submittedName>
        <fullName evidence="1">Uncharacterized protein</fullName>
    </submittedName>
</protein>
<evidence type="ECO:0000313" key="1">
    <source>
        <dbReference type="EMBL" id="APE95269.1"/>
    </source>
</evidence>
<dbReference type="Proteomes" id="UP000186165">
    <property type="component" value="Chromosome"/>
</dbReference>
<keyword evidence="2" id="KW-1185">Reference proteome</keyword>
<dbReference type="GeneID" id="30417334"/>
<dbReference type="KEGG" id="hhsr:HSR6_0814"/>
<name>A0A1J1ABL8_9EURY</name>
<proteinExistence type="predicted"/>
<dbReference type="RefSeq" id="WP_071932865.1">
    <property type="nucleotide sequence ID" value="NZ_CP016804.1"/>
</dbReference>
<dbReference type="OrthoDB" id="229026at2157"/>
<dbReference type="AlphaFoldDB" id="A0A1J1ABL8"/>
<organism evidence="1 2">
    <name type="scientific">Halodesulfurarchaeum formicicum</name>
    <dbReference type="NCBI Taxonomy" id="1873524"/>
    <lineage>
        <taxon>Archaea</taxon>
        <taxon>Methanobacteriati</taxon>
        <taxon>Methanobacteriota</taxon>
        <taxon>Stenosarchaea group</taxon>
        <taxon>Halobacteria</taxon>
        <taxon>Halobacteriales</taxon>
        <taxon>Halobacteriaceae</taxon>
        <taxon>Halodesulfurarchaeum</taxon>
    </lineage>
</organism>
<sequence>MTAEETPLESKADLNAELQALLVRAYENGVDVEGAFDCRNGVEHPDWDVVVTEVEKNGSE</sequence>
<accession>A0A1J1ABL8</accession>